<protein>
    <recommendedName>
        <fullName evidence="4">Coiled-coil domain-containing protein</fullName>
    </recommendedName>
</protein>
<evidence type="ECO:0008006" key="4">
    <source>
        <dbReference type="Google" id="ProtNLM"/>
    </source>
</evidence>
<dbReference type="EMBL" id="CP031043">
    <property type="protein sequence ID" value="QDZ23374.1"/>
    <property type="molecule type" value="Genomic_DNA"/>
</dbReference>
<keyword evidence="3" id="KW-1185">Reference proteome</keyword>
<evidence type="ECO:0000256" key="1">
    <source>
        <dbReference type="SAM" id="Coils"/>
    </source>
</evidence>
<reference evidence="2 3" key="1">
    <citation type="submission" date="2018-07" db="EMBL/GenBank/DDBJ databases">
        <title>The complete nuclear genome of the prasinophyte Chloropicon primus (CCMP1205).</title>
        <authorList>
            <person name="Pombert J.-F."/>
            <person name="Otis C."/>
            <person name="Turmel M."/>
            <person name="Lemieux C."/>
        </authorList>
    </citation>
    <scope>NUCLEOTIDE SEQUENCE [LARGE SCALE GENOMIC DNA]</scope>
    <source>
        <strain evidence="2 3">CCMP1205</strain>
    </source>
</reference>
<dbReference type="Proteomes" id="UP000316726">
    <property type="component" value="Chromosome 10"/>
</dbReference>
<organism evidence="2 3">
    <name type="scientific">Chloropicon primus</name>
    <dbReference type="NCBI Taxonomy" id="1764295"/>
    <lineage>
        <taxon>Eukaryota</taxon>
        <taxon>Viridiplantae</taxon>
        <taxon>Chlorophyta</taxon>
        <taxon>Chloropicophyceae</taxon>
        <taxon>Chloropicales</taxon>
        <taxon>Chloropicaceae</taxon>
        <taxon>Chloropicon</taxon>
    </lineage>
</organism>
<gene>
    <name evidence="2" type="ORF">A3770_10p58920</name>
</gene>
<proteinExistence type="predicted"/>
<sequence>MELKFEERVTELEGLLESREKDLAVLLGEKESLMKEALEWSKTKVRLEIKLNSLARERADLILVLSQGQATLAEEEDHLQSAQSLLKVEGELAYKQHCSALEVSRLIEEEGDRTSGGRASLFSGFLPMQERAKQKQQSLDETRKRVATAEQDREARKIEMVNTRRALERSRVTLDGMKALYDKERAEMNAIRKQFQNLGNAMRQQTTRACSELESLRHEVSKLKQIEAEQDDRFRKASIYRRSLQSQLQ</sequence>
<evidence type="ECO:0000313" key="2">
    <source>
        <dbReference type="EMBL" id="QDZ23374.1"/>
    </source>
</evidence>
<evidence type="ECO:0000313" key="3">
    <source>
        <dbReference type="Proteomes" id="UP000316726"/>
    </source>
</evidence>
<feature type="coiled-coil region" evidence="1">
    <location>
        <begin position="132"/>
        <end position="194"/>
    </location>
</feature>
<name>A0A5B8MUE4_9CHLO</name>
<accession>A0A5B8MUE4</accession>
<keyword evidence="1" id="KW-0175">Coiled coil</keyword>
<dbReference type="AlphaFoldDB" id="A0A5B8MUE4"/>